<evidence type="ECO:0000256" key="1">
    <source>
        <dbReference type="ARBA" id="ARBA00022490"/>
    </source>
</evidence>
<dbReference type="NCBIfam" id="NF003992">
    <property type="entry name" value="PRK05472.2-1"/>
    <property type="match status" value="1"/>
</dbReference>
<comment type="subunit">
    <text evidence="7">Homodimer.</text>
</comment>
<keyword evidence="4 7" id="KW-0520">NAD</keyword>
<dbReference type="GO" id="GO:0003677">
    <property type="term" value="F:DNA binding"/>
    <property type="evidence" value="ECO:0007669"/>
    <property type="project" value="UniProtKB-UniRule"/>
</dbReference>
<comment type="caution">
    <text evidence="9">The sequence shown here is derived from an EMBL/GenBank/DDBJ whole genome shotgun (WGS) entry which is preliminary data.</text>
</comment>
<dbReference type="GO" id="GO:0003700">
    <property type="term" value="F:DNA-binding transcription factor activity"/>
    <property type="evidence" value="ECO:0007669"/>
    <property type="project" value="UniProtKB-UniRule"/>
</dbReference>
<keyword evidence="1 7" id="KW-0963">Cytoplasm</keyword>
<evidence type="ECO:0000256" key="6">
    <source>
        <dbReference type="ARBA" id="ARBA00023163"/>
    </source>
</evidence>
<keyword evidence="2 7" id="KW-0678">Repressor</keyword>
<organism evidence="9 11">
    <name type="scientific">Ardenticatena maritima</name>
    <dbReference type="NCBI Taxonomy" id="872965"/>
    <lineage>
        <taxon>Bacteria</taxon>
        <taxon>Bacillati</taxon>
        <taxon>Chloroflexota</taxon>
        <taxon>Ardenticatenia</taxon>
        <taxon>Ardenticatenales</taxon>
        <taxon>Ardenticatenaceae</taxon>
        <taxon>Ardenticatena</taxon>
    </lineage>
</organism>
<dbReference type="NCBIfam" id="NF003993">
    <property type="entry name" value="PRK05472.2-2"/>
    <property type="match status" value="1"/>
</dbReference>
<feature type="domain" description="CoA-binding" evidence="8">
    <location>
        <begin position="85"/>
        <end position="186"/>
    </location>
</feature>
<reference evidence="10 12" key="2">
    <citation type="submission" date="2015-07" db="EMBL/GenBank/DDBJ databases">
        <title>Whole genome sequence of Ardenticatena maritima DSM 23922.</title>
        <authorList>
            <person name="Hemp J."/>
            <person name="Ward L.M."/>
            <person name="Pace L.A."/>
            <person name="Fischer W.W."/>
        </authorList>
    </citation>
    <scope>NUCLEOTIDE SEQUENCE [LARGE SCALE GENOMIC DNA]</scope>
    <source>
        <strain evidence="10 12">110S</strain>
    </source>
</reference>
<name>A0A0M8KA74_9CHLR</name>
<dbReference type="InterPro" id="IPR003781">
    <property type="entry name" value="CoA-bd"/>
</dbReference>
<dbReference type="Gene3D" id="3.40.50.720">
    <property type="entry name" value="NAD(P)-binding Rossmann-like Domain"/>
    <property type="match status" value="1"/>
</dbReference>
<dbReference type="EMBL" id="BBZA01000224">
    <property type="protein sequence ID" value="GAP64041.1"/>
    <property type="molecule type" value="Genomic_DNA"/>
</dbReference>
<dbReference type="InterPro" id="IPR036388">
    <property type="entry name" value="WH-like_DNA-bd_sf"/>
</dbReference>
<dbReference type="HAMAP" id="MF_01131">
    <property type="entry name" value="Rex"/>
    <property type="match status" value="1"/>
</dbReference>
<feature type="DNA-binding region" description="H-T-H motif" evidence="7">
    <location>
        <begin position="22"/>
        <end position="61"/>
    </location>
</feature>
<comment type="function">
    <text evidence="7">Modulates transcription in response to changes in cellular NADH/NAD(+) redox state.</text>
</comment>
<dbReference type="Gene3D" id="1.10.10.10">
    <property type="entry name" value="Winged helix-like DNA-binding domain superfamily/Winged helix DNA-binding domain"/>
    <property type="match status" value="1"/>
</dbReference>
<evidence type="ECO:0000313" key="11">
    <source>
        <dbReference type="Proteomes" id="UP000037784"/>
    </source>
</evidence>
<dbReference type="SUPFAM" id="SSF51735">
    <property type="entry name" value="NAD(P)-binding Rossmann-fold domains"/>
    <property type="match status" value="1"/>
</dbReference>
<dbReference type="GO" id="GO:0045892">
    <property type="term" value="P:negative regulation of DNA-templated transcription"/>
    <property type="evidence" value="ECO:0007669"/>
    <property type="project" value="InterPro"/>
</dbReference>
<dbReference type="Pfam" id="PF02629">
    <property type="entry name" value="CoA_binding"/>
    <property type="match status" value="1"/>
</dbReference>
<dbReference type="AlphaFoldDB" id="A0A0M8KA74"/>
<proteinExistence type="inferred from homology"/>
<evidence type="ECO:0000256" key="5">
    <source>
        <dbReference type="ARBA" id="ARBA00023125"/>
    </source>
</evidence>
<keyword evidence="6 7" id="KW-0804">Transcription</keyword>
<dbReference type="InterPro" id="IPR009718">
    <property type="entry name" value="Rex_DNA-bd_C_dom"/>
</dbReference>
<dbReference type="InParanoid" id="A0A0M8KA74"/>
<dbReference type="FunCoup" id="A0A0M8KA74">
    <property type="interactions" value="24"/>
</dbReference>
<dbReference type="GO" id="GO:0005737">
    <property type="term" value="C:cytoplasm"/>
    <property type="evidence" value="ECO:0007669"/>
    <property type="project" value="UniProtKB-SubCell"/>
</dbReference>
<evidence type="ECO:0000313" key="10">
    <source>
        <dbReference type="EMBL" id="KPL86530.1"/>
    </source>
</evidence>
<reference evidence="9 11" key="1">
    <citation type="journal article" date="2015" name="Genome Announc.">
        <title>Draft Genome Sequence of a Heterotrophic Facultative Anaerobic Thermophilic Bacterium, Ardenticatena maritima Strain 110ST.</title>
        <authorList>
            <person name="Kawaichi S."/>
            <person name="Yoshida T."/>
            <person name="Sako Y."/>
            <person name="Nakamura R."/>
        </authorList>
    </citation>
    <scope>NUCLEOTIDE SEQUENCE [LARGE SCALE GENOMIC DNA]</scope>
    <source>
        <strain evidence="9 11">110S</strain>
    </source>
</reference>
<comment type="subcellular location">
    <subcellularLocation>
        <location evidence="7">Cytoplasm</location>
    </subcellularLocation>
</comment>
<protein>
    <recommendedName>
        <fullName evidence="7">Redox-sensing transcriptional repressor Rex</fullName>
    </recommendedName>
</protein>
<keyword evidence="5 7" id="KW-0238">DNA-binding</keyword>
<dbReference type="RefSeq" id="WP_054493795.1">
    <property type="nucleotide sequence ID" value="NZ_BBZA01000224.1"/>
</dbReference>
<dbReference type="OrthoDB" id="9784760at2"/>
<dbReference type="InterPro" id="IPR036390">
    <property type="entry name" value="WH_DNA-bd_sf"/>
</dbReference>
<dbReference type="InterPro" id="IPR058236">
    <property type="entry name" value="Rex_actinobacterial-type"/>
</dbReference>
<dbReference type="Proteomes" id="UP000050502">
    <property type="component" value="Unassembled WGS sequence"/>
</dbReference>
<evidence type="ECO:0000259" key="8">
    <source>
        <dbReference type="SMART" id="SM00881"/>
    </source>
</evidence>
<dbReference type="SMART" id="SM00881">
    <property type="entry name" value="CoA_binding"/>
    <property type="match status" value="1"/>
</dbReference>
<dbReference type="InterPro" id="IPR022876">
    <property type="entry name" value="Tscrpt_rep_Rex"/>
</dbReference>
<reference evidence="11" key="3">
    <citation type="submission" date="2015-08" db="EMBL/GenBank/DDBJ databases">
        <title>Draft Genome Sequence of a Heterotrophic Facultative Anaerobic Bacterium Ardenticatena maritima Strain 110S.</title>
        <authorList>
            <person name="Kawaichi S."/>
            <person name="Yoshida T."/>
            <person name="Sako Y."/>
            <person name="Nakamura R."/>
        </authorList>
    </citation>
    <scope>NUCLEOTIDE SEQUENCE [LARGE SCALE GENOMIC DNA]</scope>
    <source>
        <strain evidence="11">110S</strain>
    </source>
</reference>
<dbReference type="PANTHER" id="PTHR35786">
    <property type="entry name" value="REDOX-SENSING TRANSCRIPTIONAL REPRESSOR REX"/>
    <property type="match status" value="1"/>
</dbReference>
<dbReference type="PANTHER" id="PTHR35786:SF1">
    <property type="entry name" value="REDOX-SENSING TRANSCRIPTIONAL REPRESSOR REX 1"/>
    <property type="match status" value="1"/>
</dbReference>
<dbReference type="EMBL" id="LGKN01000009">
    <property type="protein sequence ID" value="KPL86530.1"/>
    <property type="molecule type" value="Genomic_DNA"/>
</dbReference>
<dbReference type="NCBIfam" id="NF003994">
    <property type="entry name" value="PRK05472.2-3"/>
    <property type="match status" value="1"/>
</dbReference>
<sequence>MTQKNGPVEKVIPDIVIHRLPVYLRALDLMARQGKRITSSQELGERLGISSAQIRKDLSHFGEFGKQGTGYDVEYLRDQLRRILKVDRVWPMAVVGAGDLGHALANYKGFANRGFQVVAVFDADPAKIGQRIGGLVIESMDVLTERIAELGIRIGIIAVPAEAAQDVANRLIEGGVRAILNYAPITLSVPEGVRVEYIDPVLALQSMTYYLEPNEVETVVGS</sequence>
<dbReference type="NCBIfam" id="NF003995">
    <property type="entry name" value="PRK05472.2-4"/>
    <property type="match status" value="1"/>
</dbReference>
<accession>A0A0M8KA74</accession>
<dbReference type="NCBIfam" id="NF003989">
    <property type="entry name" value="PRK05472.1-3"/>
    <property type="match status" value="1"/>
</dbReference>
<dbReference type="GO" id="GO:0051775">
    <property type="term" value="P:response to redox state"/>
    <property type="evidence" value="ECO:0007669"/>
    <property type="project" value="InterPro"/>
</dbReference>
<dbReference type="InterPro" id="IPR036291">
    <property type="entry name" value="NAD(P)-bd_dom_sf"/>
</dbReference>
<comment type="similarity">
    <text evidence="7">Belongs to the transcriptional regulatory Rex family.</text>
</comment>
<evidence type="ECO:0000256" key="2">
    <source>
        <dbReference type="ARBA" id="ARBA00022491"/>
    </source>
</evidence>
<dbReference type="SUPFAM" id="SSF46785">
    <property type="entry name" value="Winged helix' DNA-binding domain"/>
    <property type="match status" value="1"/>
</dbReference>
<keyword evidence="11" id="KW-1185">Reference proteome</keyword>
<dbReference type="NCBIfam" id="NF003996">
    <property type="entry name" value="PRK05472.2-5"/>
    <property type="match status" value="1"/>
</dbReference>
<gene>
    <name evidence="7 9" type="primary">rex</name>
    <name evidence="9" type="ORF">ARMA_2464</name>
    <name evidence="10" type="ORF">SE16_14760</name>
</gene>
<evidence type="ECO:0000256" key="4">
    <source>
        <dbReference type="ARBA" id="ARBA00023027"/>
    </source>
</evidence>
<evidence type="ECO:0000256" key="7">
    <source>
        <dbReference type="HAMAP-Rule" id="MF_01131"/>
    </source>
</evidence>
<keyword evidence="3 7" id="KW-0805">Transcription regulation</keyword>
<feature type="binding site" evidence="7">
    <location>
        <begin position="96"/>
        <end position="101"/>
    </location>
    <ligand>
        <name>NAD(+)</name>
        <dbReference type="ChEBI" id="CHEBI:57540"/>
    </ligand>
</feature>
<evidence type="ECO:0000313" key="12">
    <source>
        <dbReference type="Proteomes" id="UP000050502"/>
    </source>
</evidence>
<evidence type="ECO:0000256" key="3">
    <source>
        <dbReference type="ARBA" id="ARBA00023015"/>
    </source>
</evidence>
<dbReference type="Proteomes" id="UP000037784">
    <property type="component" value="Unassembled WGS sequence"/>
</dbReference>
<dbReference type="PATRIC" id="fig|872965.6.peg.2603"/>
<dbReference type="STRING" id="872965.SE16_14760"/>
<evidence type="ECO:0000313" key="9">
    <source>
        <dbReference type="EMBL" id="GAP64041.1"/>
    </source>
</evidence>
<dbReference type="Pfam" id="PF06971">
    <property type="entry name" value="Put_DNA-bind_N"/>
    <property type="match status" value="1"/>
</dbReference>